<keyword evidence="2" id="KW-0758">Storage protein</keyword>
<dbReference type="SMART" id="SM01169">
    <property type="entry name" value="DUF1943"/>
    <property type="match status" value="1"/>
</dbReference>
<dbReference type="SMART" id="SM00832">
    <property type="entry name" value="C8"/>
    <property type="match status" value="1"/>
</dbReference>
<dbReference type="Pfam" id="PF00094">
    <property type="entry name" value="VWD"/>
    <property type="match status" value="1"/>
</dbReference>
<feature type="domain" description="Vitellogenin" evidence="7">
    <location>
        <begin position="43"/>
        <end position="626"/>
    </location>
</feature>
<dbReference type="InterPro" id="IPR011030">
    <property type="entry name" value="Lipovitellin_superhlx_dom"/>
</dbReference>
<evidence type="ECO:0000259" key="8">
    <source>
        <dbReference type="PROSITE" id="PS51233"/>
    </source>
</evidence>
<evidence type="ECO:0000256" key="4">
    <source>
        <dbReference type="ARBA" id="ARBA00023180"/>
    </source>
</evidence>
<dbReference type="InterPro" id="IPR050733">
    <property type="entry name" value="Vitellogenin/Apolipophorin"/>
</dbReference>
<keyword evidence="9" id="KW-1185">Reference proteome</keyword>
<dbReference type="InterPro" id="IPR001747">
    <property type="entry name" value="Vitellogenin_N"/>
</dbReference>
<dbReference type="PROSITE" id="PS51211">
    <property type="entry name" value="VITELLOGENIN"/>
    <property type="match status" value="1"/>
</dbReference>
<evidence type="ECO:0000256" key="1">
    <source>
        <dbReference type="ARBA" id="ARBA00022729"/>
    </source>
</evidence>
<organism evidence="9 10">
    <name type="scientific">Steinernema glaseri</name>
    <dbReference type="NCBI Taxonomy" id="37863"/>
    <lineage>
        <taxon>Eukaryota</taxon>
        <taxon>Metazoa</taxon>
        <taxon>Ecdysozoa</taxon>
        <taxon>Nematoda</taxon>
        <taxon>Chromadorea</taxon>
        <taxon>Rhabditida</taxon>
        <taxon>Tylenchina</taxon>
        <taxon>Panagrolaimomorpha</taxon>
        <taxon>Strongyloidoidea</taxon>
        <taxon>Steinernematidae</taxon>
        <taxon>Steinernema</taxon>
    </lineage>
</organism>
<protein>
    <submittedName>
        <fullName evidence="10">Vitellogenin domain-containing protein</fullName>
    </submittedName>
</protein>
<dbReference type="Pfam" id="PF01347">
    <property type="entry name" value="Vitellogenin_N"/>
    <property type="match status" value="1"/>
</dbReference>
<name>A0A1I7ZQC5_9BILA</name>
<evidence type="ECO:0000256" key="2">
    <source>
        <dbReference type="ARBA" id="ARBA00022761"/>
    </source>
</evidence>
<accession>A0A1I7ZQC5</accession>
<dbReference type="InterPro" id="IPR015817">
    <property type="entry name" value="Vitellinogen_open_b-sht_sub1"/>
</dbReference>
<evidence type="ECO:0000256" key="5">
    <source>
        <dbReference type="PROSITE-ProRule" id="PRU00557"/>
    </source>
</evidence>
<reference evidence="10" key="1">
    <citation type="submission" date="2016-11" db="UniProtKB">
        <authorList>
            <consortium name="WormBaseParasite"/>
        </authorList>
    </citation>
    <scope>IDENTIFICATION</scope>
</reference>
<evidence type="ECO:0000256" key="3">
    <source>
        <dbReference type="ARBA" id="ARBA00023157"/>
    </source>
</evidence>
<dbReference type="PANTHER" id="PTHR23345">
    <property type="entry name" value="VITELLOGENIN-RELATED"/>
    <property type="match status" value="1"/>
</dbReference>
<feature type="chain" id="PRO_5009313730" evidence="6">
    <location>
        <begin position="20"/>
        <end position="3134"/>
    </location>
</feature>
<dbReference type="Gene3D" id="1.25.10.20">
    <property type="entry name" value="Vitellinogen, superhelical"/>
    <property type="match status" value="1"/>
</dbReference>
<dbReference type="Gene3D" id="2.20.50.20">
    <property type="entry name" value="Lipovitellin. Chain A, domain 3"/>
    <property type="match status" value="1"/>
</dbReference>
<keyword evidence="3" id="KW-1015">Disulfide bond</keyword>
<keyword evidence="4" id="KW-0325">Glycoprotein</keyword>
<dbReference type="InterPro" id="IPR001846">
    <property type="entry name" value="VWF_type-D"/>
</dbReference>
<dbReference type="SMART" id="SM00216">
    <property type="entry name" value="VWD"/>
    <property type="match status" value="1"/>
</dbReference>
<dbReference type="Gene3D" id="2.20.80.10">
    <property type="entry name" value="Lipovitellin-phosvitin complex, chain A, domain 4"/>
    <property type="match status" value="1"/>
</dbReference>
<dbReference type="SMART" id="SM00638">
    <property type="entry name" value="LPD_N"/>
    <property type="match status" value="1"/>
</dbReference>
<dbReference type="PROSITE" id="PS51233">
    <property type="entry name" value="VWFD"/>
    <property type="match status" value="1"/>
</dbReference>
<sequence length="3134" mass="349042">MRPLLALLLLIAATPFAYSGTLRARRESTQNCAVTCSGSDGQYEKGKTYTYDLETVTKIALSFEKVESVVTHKSKVLVTYHKDCEYSLKLTGVSLTGAEADVNYAPTLEKNELRFGFEYGRVVSVCPAKEDPAWSVNIKRGFLSAFQTGFDDSEELETDVNGDCSADYQREGSVITKKKDLTACQNSHHIHGLRNTPYSVRSKSQNLPLIKSNQDCRIELQDKRLFKSVCSEKHAVPQPFQQGTALETTVTQTVTFVDAKAASAVLQDFGKRSTLRFDHSELEHDTRKDSVQGAKKNIQYLCKESLLVRPQSGAEFVALVNNLRQLSSQDIASVSLDCVAFRDALAFCGSEACVEQLINLIKTGKPEDKAALFQAFSLVQRPSAGLVKKVADIAQLAPAQGLFGLSSLAHTYCLADEDCDLEEGVKKISEAILKKIPSGCVVPKTDNEDVLVALKAIGNIAANVGSVDVLNKCIDETKNPVVVRVVAASALRRKACSKSRDAALEKVFFNGEENVELRIVAFRQLMECVDENLINKVIAQLAEEKSNQVGSYVWSYLNTKRSSSNPAFATLKALLRRQTLPQKFNKDPRKFSRYTELGYHNQKANVGAHLDTSVVFVPENYVPRQLGANATIHLFGKSINVFEVETRLEGLDRPIDELLGPNGFFTNPGRHDFARETYSPKSSKVSSLKDAFLKKIKYDEGRVSTSLGLKLFGDDVLYESYSSNNFADEVAQNFSTDAAIQQMAKLRNFNFDKNYFLIEVVHTIPTVSGFPLRFTFDAAASVKVKLSTKTDVSNVLKAKAEFETVFSNSPSGNLFVSGAVTLQTSRVRQGVRFETTLHSASSFISKNSLKDGKYTSVIEVPEDKVEILHTKSDILKIVNNVETSLGAAKGEEKRVCTGNLVGKAVGLQGCFEFEKRLPFIQSTVSIEKTDAALKSYEVVIGGKKTPGAMSMELSFDTPQSKVNRKMKADFNFNANEKKISVNLDTPFRKINVNGDLNERKKLEDYGASVKVQVTDAKQTNEYALNGDLKIESPNGKNRYVLKAKADGDAKTAADLSTVVEYSLQKPYGKLEFSLDKVFSKIVKLNSEFGLENTKFFAKVDYDGVNSNSKVDVNGVFNGINDIKGKIDGDYNIGKYQGKVNLEAEHNLQLKNQDHKLTQKLKAASTNLGNLEYTWSSEKKDDNVDVALTVNHGTKKNSIVISSKKQNNGQYNIEAVAKSDCLKLDHKVNAEYLMKPPQEFKLKVDLDAPNLKGVSALLEHKLTTAPMIKLDGQMILKYPGREITVKNNIAEEKKGRYNAKTLAQWASNGKIELDSNIVYRPSDVEYTVETTATVQGVPEKVYIKKSYTKQQNVQSVTLIAKHGSAAVIDAVGSIDGQFGSKQNLKLILKSDKFDHKIDYTATSVVEPSANDLKISADIKRNSKDFAKGAITVPKSVKAAKQLYKGDFSWDLDTKARSGSAEYKIEKNGDEHKHAVHVDADKQYNFDLELECKKDISLKTKLQKAGKTISSADVKLGPLSWNDFEIDGKLVSDEPLPKRDIKTKSSFKWKDNELNVEGRVESNGERYMAKGDWKKDDHKEYRHYAYNFFVEGGDALVKLGQQFKVKDTFTVTKFVSDVETNIKNYKYKVESDFDFGADFTKGSYGATWNDKKYSTELEYSHKNGRRHYKQVAGYDGKEATLELESIYRDNEVAVNSNVKLPGDHGFGQTKFGCKKEAGYWNCNLLGNVNDKYTLGGSNSITPTNTKVNYQIRAAELVNNDGKLEVVMNKAASKYAVAAEMNHFGKKYALDVNVDQAKGEVKLKTPQKEYGSGSVTVTKVKDGEYELKTVKDGNANMNVQCKIVDQNDDKKFEIKITEIENPFKLSAENKISGSQQKSAFELVLDPDTTKRAYGLDVDLDADQDKFRGFVLTVKHPKRQMQIKAERPTKTKYLLTLQPDLGGKRAPTVYEVDYHHDLESKNIKFHGKVSDPALKKPISVKFDGNMNVADESTYTGQTSFELDYAGEESKIFRWSNKFERSTAAKRVRRAAPSAKTHVFLWESKTEHVASGLYVRAFFNSDRVEKDGTLVPTRAHFGLESKNLEKVNVEYALEAKSDWAKLASVKLFSPEGFMKAEFEKKSDKQYLVNFYHNNESPSLKCDLSKNDEGIKLVVVDGKTGDVKLHSIARIMNDQTAEIAAWHTENNQKITDARFTVKLSKAHLIRAKLFVRPEVNKEIAKTTLLTVKTVKEPKKNQFFRNTLLSFYKANRELNADIVETFTTLTKGWTEEQRVFMKEFGTEYETLVDLAEENLEMAREIVLVSYDTVYQKVEEIVDSIPQTEFKDVMHNIKTSFDDLPGYIAKVVEPFKAVAAQISQEIQKSQDGLAKAFDYIEENMKLKELRAAITDFINKMIEADFIRTAIKQARDFSKEYAMPEVSTALGDVEMNLDEYKGKLEKAWIQIKDQLIDYAAIFGVSSAVESVLEPVGNFELERRITDLVHFLRGKLTSKDISDKIWNKWLPRVTKKDLKKLEIEVEIPIPVRSNSLQDLVDQVHPERLVAIKNDIAQKISSITLTPEQQNLGYAVLDTIHMYKPISLNIYDAIPPFESKAYLIGDTHFITFDGRVFDLSAACELLLAADLVDSEFSISGKFAQSGLEHIKIDYKKYSFTMSRSGKVTVDGAPVSLPWQWLDDLEGSSYAQITQLEDAVHFYSYDGLGVKCYLKSKLCEFALPGRMHGRSAGLLGSNDNEPTNDFYHVDGKKNDELQALTSHYALNGACTLGAGVSAAAEEDTTCSAFFKSNESPLRMCFSVVLPSPFYDMCASDRAKGKPCDIVSAYVSACINSGVDISLPPYCVTCGLDQGLEEKQFDQMIGQDVVFVVEESPCFEGDNGKKIADIVSQVATGKENFGWVGFGGFGVHGHPHMQSSGDGSVVFDAAAIKAFAKESEYSPPADSLLENPPKKDPMHAIEYVLKHFPFRAGAGKTVVLVTCQKCNYDAIDQHELLDALLEQDIRLHVVTNGKIRSTDDIKAVGKTTWHRRKDYSGFSGITAETVFDKTGQSVGNRENVRAPNDVCSVIAQETRGTVLNLKHGYQLAAQKFEKPSTNCQKCHCVVSGIHVNTVCHPCEIVEPVSVNSKIFSGIADFSEDSSDTDARLRQF</sequence>
<dbReference type="WBParaSite" id="L893_g28487.t1">
    <property type="protein sequence ID" value="L893_g28487.t1"/>
    <property type="gene ID" value="L893_g28487"/>
</dbReference>
<comment type="caution">
    <text evidence="5">Lacks conserved residue(s) required for the propagation of feature annotation.</text>
</comment>
<dbReference type="Pfam" id="PF08742">
    <property type="entry name" value="C8"/>
    <property type="match status" value="1"/>
</dbReference>
<dbReference type="GO" id="GO:0045735">
    <property type="term" value="F:nutrient reservoir activity"/>
    <property type="evidence" value="ECO:0007669"/>
    <property type="project" value="UniProtKB-KW"/>
</dbReference>
<dbReference type="SUPFAM" id="SSF48431">
    <property type="entry name" value="Lipovitellin-phosvitin complex, superhelical domain"/>
    <property type="match status" value="1"/>
</dbReference>
<evidence type="ECO:0000256" key="6">
    <source>
        <dbReference type="SAM" id="SignalP"/>
    </source>
</evidence>
<dbReference type="InterPro" id="IPR015255">
    <property type="entry name" value="Vitellinogen_open_b-sht"/>
</dbReference>
<dbReference type="GO" id="GO:0005319">
    <property type="term" value="F:lipid transporter activity"/>
    <property type="evidence" value="ECO:0007669"/>
    <property type="project" value="InterPro"/>
</dbReference>
<feature type="signal peptide" evidence="6">
    <location>
        <begin position="1"/>
        <end position="19"/>
    </location>
</feature>
<feature type="domain" description="VWFD" evidence="8">
    <location>
        <begin position="2584"/>
        <end position="2755"/>
    </location>
</feature>
<dbReference type="InterPro" id="IPR014853">
    <property type="entry name" value="VWF/SSPO/ZAN-like_Cys-rich_dom"/>
</dbReference>
<evidence type="ECO:0000313" key="10">
    <source>
        <dbReference type="WBParaSite" id="L893_g28487.t1"/>
    </source>
</evidence>
<dbReference type="InterPro" id="IPR015816">
    <property type="entry name" value="Vitellinogen_b-sht_N"/>
</dbReference>
<keyword evidence="1 6" id="KW-0732">Signal</keyword>
<evidence type="ECO:0000259" key="7">
    <source>
        <dbReference type="PROSITE" id="PS51211"/>
    </source>
</evidence>
<dbReference type="Pfam" id="PF09172">
    <property type="entry name" value="Vit_open_b-sht"/>
    <property type="match status" value="1"/>
</dbReference>
<dbReference type="InterPro" id="IPR015819">
    <property type="entry name" value="Lipid_transp_b-sht_shell"/>
</dbReference>
<dbReference type="Gene3D" id="2.30.230.10">
    <property type="entry name" value="Lipovitellin, beta-sheet shell regions, chain A"/>
    <property type="match status" value="1"/>
</dbReference>
<proteinExistence type="predicted"/>
<dbReference type="SUPFAM" id="SSF56968">
    <property type="entry name" value="Lipovitellin-phosvitin complex, beta-sheet shell regions"/>
    <property type="match status" value="2"/>
</dbReference>
<dbReference type="Proteomes" id="UP000095287">
    <property type="component" value="Unplaced"/>
</dbReference>
<evidence type="ECO:0000313" key="9">
    <source>
        <dbReference type="Proteomes" id="UP000095287"/>
    </source>
</evidence>
<dbReference type="PANTHER" id="PTHR23345:SF15">
    <property type="entry name" value="VITELLOGENIN 1-RELATED"/>
    <property type="match status" value="1"/>
</dbReference>